<feature type="region of interest" description="Disordered" evidence="16">
    <location>
        <begin position="802"/>
        <end position="849"/>
    </location>
</feature>
<dbReference type="PRINTS" id="PR01630">
    <property type="entry name" value="LVDCCALPHA1"/>
</dbReference>
<evidence type="ECO:0000256" key="17">
    <source>
        <dbReference type="SAM" id="Phobius"/>
    </source>
</evidence>
<evidence type="ECO:0000256" key="3">
    <source>
        <dbReference type="ARBA" id="ARBA00022568"/>
    </source>
</evidence>
<keyword evidence="5 17" id="KW-0812">Transmembrane</keyword>
<keyword evidence="8 14" id="KW-0106">Calcium</keyword>
<dbReference type="FunFam" id="1.20.120.350:FF:000001">
    <property type="entry name" value="Voltage-dependent L-type calcium channel subunit alpha"/>
    <property type="match status" value="1"/>
</dbReference>
<keyword evidence="11" id="KW-0406">Ion transport</keyword>
<evidence type="ECO:0000256" key="4">
    <source>
        <dbReference type="ARBA" id="ARBA00022673"/>
    </source>
</evidence>
<dbReference type="GO" id="GO:0005891">
    <property type="term" value="C:voltage-gated calcium channel complex"/>
    <property type="evidence" value="ECO:0007669"/>
    <property type="project" value="InterPro"/>
</dbReference>
<feature type="transmembrane region" description="Helical" evidence="17">
    <location>
        <begin position="165"/>
        <end position="186"/>
    </location>
</feature>
<keyword evidence="10 17" id="KW-1133">Transmembrane helix</keyword>
<dbReference type="SUPFAM" id="SSF81324">
    <property type="entry name" value="Voltage-gated potassium channels"/>
    <property type="match status" value="2"/>
</dbReference>
<dbReference type="InterPro" id="IPR005821">
    <property type="entry name" value="Ion_trans_dom"/>
</dbReference>
<feature type="transmembrane region" description="Helical" evidence="17">
    <location>
        <begin position="361"/>
        <end position="379"/>
    </location>
</feature>
<dbReference type="Gene3D" id="6.10.250.2500">
    <property type="match status" value="1"/>
</dbReference>
<feature type="transmembrane region" description="Helical" evidence="17">
    <location>
        <begin position="198"/>
        <end position="220"/>
    </location>
</feature>
<dbReference type="FunFam" id="1.10.287.70:FF:000107">
    <property type="entry name" value="Voltage-dependent L-type calcium channel subunit alpha"/>
    <property type="match status" value="1"/>
</dbReference>
<sequence>MKIIAYGFVAHPGAYLRNGWNVLDFTIVVIGMMSTVLAMLMKEGFDVKALRAFRVLRPLRLVSGVPSLQVVLNSILRAMIPLLHIALLVLFVIIIYAIIGLELFSGKMHKTCRHNVTGNDFDELMSDPVPCGPMGFQCSTLGPDFYCSNQFWEGPNDGITNFDNFGLAMLTVFQCITLEGWTEVLYNIEDAMGSSWQWIYFISMVILGAFFVMNLILGVLSGEFSKEREKAKARGDFHKLREKQQIEDDLRGYLDWITQAEDIEPEADEPKTQDGKSKQQNEMESTDQLEGDEEGVQQEPVWKRKKRDLDRVNRRLRRACRKAVKSQAFYWLIIVLVFLNTVVLATEHYNQPHWLDDFQEITNMFFIALFSMEMILKMYSLGFQGYFVSLFNRFDCFVVIGSITEMILTNTNVMPPLGVSVLRCVRLLRVFKVTKYWRSLSNLVASLLNSIQSIASLLLLLFLFIVIFALLGMQVFGGKFNFADLQDKPRHNFDSFWQSLLTVFQILTGEDWNAVMYVGIRAYGGVSSPGVIACTYFIVLFICDILLNVFLAIAVDNLADAESLTAIEKEAEEEAEKNKSHSGSPARDEISGEAGDGGETGGEDEGGATDMEHDPNETMEDYEVALDTETSEKSEDGNTHKVRLNIESDEEAEEEEAEQNEIHDEGQEVSARPRRMSEYNTATKKQPIPPGTSFFIFSQNNRFRVFCHWLCNHSYFGNVILACIMISSAMLAAEDPLSATSYRNQRFHDRDLPEDDIVRIRYSRRCFLPIGLQSTRPSRRLRVPRFYILEFRRDIGGEDTQGVARSQTVARHQPCQGIKARSTMRHRSGKDYRKHSPRHQPPAVRVRRHRRTTFQGRIARPQIAKKIKGPWCAAILTREKGTKSEKKNDEEGEETEEEKQKKEALLMAFHHGLSRRKVKGKNEGSDEKTRQMENRAPCIYPSTIVAASTKRMNQGNDTEIDR</sequence>
<keyword evidence="4 15" id="KW-0107">Calcium channel</keyword>
<keyword evidence="6 14" id="KW-0479">Metal-binding</keyword>
<dbReference type="GO" id="GO:0016324">
    <property type="term" value="C:apical plasma membrane"/>
    <property type="evidence" value="ECO:0007669"/>
    <property type="project" value="UniProtKB-ARBA"/>
</dbReference>
<feature type="transmembrane region" description="Helical" evidence="17">
    <location>
        <begin position="328"/>
        <end position="349"/>
    </location>
</feature>
<dbReference type="AlphaFoldDB" id="A0A834U5J1"/>
<dbReference type="GO" id="GO:0050906">
    <property type="term" value="P:detection of stimulus involved in sensory perception"/>
    <property type="evidence" value="ECO:0007669"/>
    <property type="project" value="UniProtKB-ARBA"/>
</dbReference>
<comment type="function">
    <text evidence="15">Voltage-sensitive calcium channels (VSCC) mediate the entry of calcium ions into excitable cells and are also involved in a variety of calcium-dependent processes, including muscle contraction, hormone or neurotransmitter release, gene expression, cell motility, cell division and cell death.</text>
</comment>
<dbReference type="Gene3D" id="1.20.120.350">
    <property type="entry name" value="Voltage-gated potassium channels. Chain C"/>
    <property type="match status" value="2"/>
</dbReference>
<feature type="transmembrane region" description="Helical" evidence="17">
    <location>
        <begin position="20"/>
        <end position="40"/>
    </location>
</feature>
<keyword evidence="3 15" id="KW-0109">Calcium transport</keyword>
<protein>
    <recommendedName>
        <fullName evidence="15">Voltage-dependent L-type calcium channel subunit alpha</fullName>
    </recommendedName>
</protein>
<feature type="binding site" evidence="14">
    <location>
        <position position="179"/>
    </location>
    <ligand>
        <name>Ca(2+)</name>
        <dbReference type="ChEBI" id="CHEBI:29108"/>
    </ligand>
</feature>
<reference evidence="19" key="1">
    <citation type="journal article" date="2020" name="G3 (Bethesda)">
        <title>High-Quality Assemblies for Three Invasive Social Wasps from the &lt;i&gt;Vespula&lt;/i&gt; Genus.</title>
        <authorList>
            <person name="Harrop T.W.R."/>
            <person name="Guhlin J."/>
            <person name="McLaughlin G.M."/>
            <person name="Permina E."/>
            <person name="Stockwell P."/>
            <person name="Gilligan J."/>
            <person name="Le Lec M.F."/>
            <person name="Gruber M.A.M."/>
            <person name="Quinn O."/>
            <person name="Lovegrove M."/>
            <person name="Duncan E.J."/>
            <person name="Remnant E.J."/>
            <person name="Van Eeckhoven J."/>
            <person name="Graham B."/>
            <person name="Knapp R.A."/>
            <person name="Langford K.W."/>
            <person name="Kronenberg Z."/>
            <person name="Press M.O."/>
            <person name="Eacker S.M."/>
            <person name="Wilson-Rankin E.E."/>
            <person name="Purcell J."/>
            <person name="Lester P.J."/>
            <person name="Dearden P.K."/>
        </authorList>
    </citation>
    <scope>NUCLEOTIDE SEQUENCE</scope>
    <source>
        <strain evidence="19">Volc-1</strain>
    </source>
</reference>
<feature type="compositionally biased region" description="Basic and acidic residues" evidence="16">
    <location>
        <begin position="268"/>
        <end position="281"/>
    </location>
</feature>
<feature type="region of interest" description="Disordered" evidence="16">
    <location>
        <begin position="264"/>
        <end position="301"/>
    </location>
</feature>
<comment type="similarity">
    <text evidence="15">Belongs to the calcium channel alpha-1 subunit (TC 1.A.1.11) family.</text>
</comment>
<feature type="domain" description="Ion transport" evidence="18">
    <location>
        <begin position="327"/>
        <end position="563"/>
    </location>
</feature>
<name>A0A834U5J1_VESPE</name>
<dbReference type="GO" id="GO:0019722">
    <property type="term" value="P:calcium-mediated signaling"/>
    <property type="evidence" value="ECO:0007669"/>
    <property type="project" value="UniProtKB-ARBA"/>
</dbReference>
<evidence type="ECO:0000313" key="20">
    <source>
        <dbReference type="Proteomes" id="UP000600918"/>
    </source>
</evidence>
<keyword evidence="2" id="KW-0813">Transport</keyword>
<evidence type="ECO:0000256" key="16">
    <source>
        <dbReference type="SAM" id="MobiDB-lite"/>
    </source>
</evidence>
<feature type="region of interest" description="Disordered" evidence="16">
    <location>
        <begin position="570"/>
        <end position="675"/>
    </location>
</feature>
<evidence type="ECO:0000313" key="19">
    <source>
        <dbReference type="EMBL" id="KAF7417288.1"/>
    </source>
</evidence>
<dbReference type="GO" id="GO:0046872">
    <property type="term" value="F:metal ion binding"/>
    <property type="evidence" value="ECO:0007669"/>
    <property type="project" value="UniProtKB-KW"/>
</dbReference>
<evidence type="ECO:0000256" key="13">
    <source>
        <dbReference type="ARBA" id="ARBA00023303"/>
    </source>
</evidence>
<gene>
    <name evidence="19" type="ORF">H0235_011819</name>
</gene>
<evidence type="ECO:0000256" key="10">
    <source>
        <dbReference type="ARBA" id="ARBA00022989"/>
    </source>
</evidence>
<proteinExistence type="inferred from homology"/>
<feature type="transmembrane region" description="Helical" evidence="17">
    <location>
        <begin position="530"/>
        <end position="555"/>
    </location>
</feature>
<organism evidence="19 20">
    <name type="scientific">Vespula pensylvanica</name>
    <name type="common">Western yellow jacket</name>
    <name type="synonym">Wasp</name>
    <dbReference type="NCBI Taxonomy" id="30213"/>
    <lineage>
        <taxon>Eukaryota</taxon>
        <taxon>Metazoa</taxon>
        <taxon>Ecdysozoa</taxon>
        <taxon>Arthropoda</taxon>
        <taxon>Hexapoda</taxon>
        <taxon>Insecta</taxon>
        <taxon>Pterygota</taxon>
        <taxon>Neoptera</taxon>
        <taxon>Endopterygota</taxon>
        <taxon>Hymenoptera</taxon>
        <taxon>Apocrita</taxon>
        <taxon>Aculeata</taxon>
        <taxon>Vespoidea</taxon>
        <taxon>Vespidae</taxon>
        <taxon>Vespinae</taxon>
        <taxon>Vespula</taxon>
    </lineage>
</organism>
<feature type="transmembrane region" description="Helical" evidence="17">
    <location>
        <begin position="443"/>
        <end position="476"/>
    </location>
</feature>
<feature type="compositionally biased region" description="Basic and acidic residues" evidence="16">
    <location>
        <begin position="878"/>
        <end position="889"/>
    </location>
</feature>
<evidence type="ECO:0000256" key="8">
    <source>
        <dbReference type="ARBA" id="ARBA00022837"/>
    </source>
</evidence>
<dbReference type="GO" id="GO:0008331">
    <property type="term" value="F:high voltage-gated calcium channel activity"/>
    <property type="evidence" value="ECO:0007669"/>
    <property type="project" value="TreeGrafter"/>
</dbReference>
<dbReference type="GO" id="GO:0098703">
    <property type="term" value="P:calcium ion import across plasma membrane"/>
    <property type="evidence" value="ECO:0007669"/>
    <property type="project" value="TreeGrafter"/>
</dbReference>
<feature type="region of interest" description="Disordered" evidence="16">
    <location>
        <begin position="878"/>
        <end position="962"/>
    </location>
</feature>
<keyword evidence="13" id="KW-0407">Ion channel</keyword>
<comment type="subcellular location">
    <subcellularLocation>
        <location evidence="1 15">Membrane</location>
        <topology evidence="1 15">Multi-pass membrane protein</topology>
    </subcellularLocation>
</comment>
<evidence type="ECO:0000256" key="15">
    <source>
        <dbReference type="RuleBase" id="RU003808"/>
    </source>
</evidence>
<feature type="compositionally biased region" description="Basic and acidic residues" evidence="16">
    <location>
        <begin position="920"/>
        <end position="933"/>
    </location>
</feature>
<evidence type="ECO:0000256" key="14">
    <source>
        <dbReference type="PIRSR" id="PIRSR602077-1"/>
    </source>
</evidence>
<dbReference type="GO" id="GO:0016323">
    <property type="term" value="C:basolateral plasma membrane"/>
    <property type="evidence" value="ECO:0007669"/>
    <property type="project" value="UniProtKB-ARBA"/>
</dbReference>
<dbReference type="InterPro" id="IPR005446">
    <property type="entry name" value="VDCC_L_a1su"/>
</dbReference>
<dbReference type="InterPro" id="IPR050599">
    <property type="entry name" value="VDCC_alpha-1_subunit"/>
</dbReference>
<feature type="binding site" evidence="14">
    <location>
        <position position="510"/>
    </location>
    <ligand>
        <name>Ca(2+)</name>
        <dbReference type="ChEBI" id="CHEBI:29108"/>
    </ligand>
</feature>
<feature type="domain" description="Ion transport" evidence="18">
    <location>
        <begin position="1"/>
        <end position="231"/>
    </location>
</feature>
<keyword evidence="12 17" id="KW-0472">Membrane</keyword>
<feature type="compositionally biased region" description="Basic residues" evidence="16">
    <location>
        <begin position="822"/>
        <end position="838"/>
    </location>
</feature>
<accession>A0A834U5J1</accession>
<feature type="compositionally biased region" description="Acidic residues" evidence="16">
    <location>
        <begin position="647"/>
        <end position="659"/>
    </location>
</feature>
<dbReference type="GO" id="GO:0016322">
    <property type="term" value="P:neuron remodeling"/>
    <property type="evidence" value="ECO:0007669"/>
    <property type="project" value="UniProtKB-ARBA"/>
</dbReference>
<evidence type="ECO:0000256" key="1">
    <source>
        <dbReference type="ARBA" id="ARBA00004141"/>
    </source>
</evidence>
<dbReference type="GO" id="GO:0009581">
    <property type="term" value="P:detection of external stimulus"/>
    <property type="evidence" value="ECO:0007669"/>
    <property type="project" value="UniProtKB-ARBA"/>
</dbReference>
<feature type="transmembrane region" description="Helical" evidence="17">
    <location>
        <begin position="85"/>
        <end position="104"/>
    </location>
</feature>
<dbReference type="Pfam" id="PF00520">
    <property type="entry name" value="Ion_trans"/>
    <property type="match status" value="2"/>
</dbReference>
<dbReference type="PANTHER" id="PTHR45628:SF1">
    <property type="entry name" value="VOLTAGE-DEPENDENT CALCIUM CHANNEL TYPE D SUBUNIT ALPHA-1"/>
    <property type="match status" value="1"/>
</dbReference>
<dbReference type="Gene3D" id="1.10.287.70">
    <property type="match status" value="2"/>
</dbReference>
<dbReference type="GO" id="GO:0042045">
    <property type="term" value="P:epithelial fluid transport"/>
    <property type="evidence" value="ECO:0007669"/>
    <property type="project" value="UniProtKB-ARBA"/>
</dbReference>
<evidence type="ECO:0000256" key="6">
    <source>
        <dbReference type="ARBA" id="ARBA00022723"/>
    </source>
</evidence>
<evidence type="ECO:0000256" key="5">
    <source>
        <dbReference type="ARBA" id="ARBA00022692"/>
    </source>
</evidence>
<dbReference type="GO" id="GO:0009582">
    <property type="term" value="P:detection of abiotic stimulus"/>
    <property type="evidence" value="ECO:0007669"/>
    <property type="project" value="UniProtKB-ARBA"/>
</dbReference>
<feature type="compositionally biased region" description="Acidic residues" evidence="16">
    <location>
        <begin position="284"/>
        <end position="296"/>
    </location>
</feature>
<evidence type="ECO:0000256" key="2">
    <source>
        <dbReference type="ARBA" id="ARBA00022448"/>
    </source>
</evidence>
<dbReference type="EMBL" id="JACSDY010000010">
    <property type="protein sequence ID" value="KAF7417288.1"/>
    <property type="molecule type" value="Genomic_DNA"/>
</dbReference>
<feature type="compositionally biased region" description="Basic and acidic residues" evidence="16">
    <location>
        <begin position="630"/>
        <end position="639"/>
    </location>
</feature>
<evidence type="ECO:0000259" key="18">
    <source>
        <dbReference type="Pfam" id="PF00520"/>
    </source>
</evidence>
<dbReference type="InterPro" id="IPR027359">
    <property type="entry name" value="Volt_channel_dom_sf"/>
</dbReference>
<keyword evidence="7" id="KW-0677">Repeat</keyword>
<keyword evidence="9 15" id="KW-0851">Voltage-gated channel</keyword>
<evidence type="ECO:0000256" key="7">
    <source>
        <dbReference type="ARBA" id="ARBA00022737"/>
    </source>
</evidence>
<dbReference type="InterPro" id="IPR002077">
    <property type="entry name" value="VDCCAlpha1"/>
</dbReference>
<feature type="compositionally biased region" description="Polar residues" evidence="16">
    <location>
        <begin position="950"/>
        <end position="962"/>
    </location>
</feature>
<dbReference type="PRINTS" id="PR00167">
    <property type="entry name" value="CACHANNEL"/>
</dbReference>
<comment type="caution">
    <text evidence="19">The sequence shown here is derived from an EMBL/GenBank/DDBJ whole genome shotgun (WGS) entry which is preliminary data.</text>
</comment>
<feature type="transmembrane region" description="Helical" evidence="17">
    <location>
        <begin position="715"/>
        <end position="733"/>
    </location>
</feature>
<dbReference type="Proteomes" id="UP000600918">
    <property type="component" value="Unassembled WGS sequence"/>
</dbReference>
<evidence type="ECO:0000256" key="11">
    <source>
        <dbReference type="ARBA" id="ARBA00023065"/>
    </source>
</evidence>
<evidence type="ECO:0000256" key="9">
    <source>
        <dbReference type="ARBA" id="ARBA00022882"/>
    </source>
</evidence>
<dbReference type="PANTHER" id="PTHR45628">
    <property type="entry name" value="VOLTAGE-DEPENDENT CALCIUM CHANNEL TYPE A SUBUNIT ALPHA-1"/>
    <property type="match status" value="1"/>
</dbReference>
<evidence type="ECO:0000256" key="12">
    <source>
        <dbReference type="ARBA" id="ARBA00023136"/>
    </source>
</evidence>
<dbReference type="FunFam" id="1.10.287.70:FF:000007">
    <property type="entry name" value="Voltage-dependent L-type calcium channel subunit alpha"/>
    <property type="match status" value="1"/>
</dbReference>
<keyword evidence="20" id="KW-1185">Reference proteome</keyword>
<feature type="compositionally biased region" description="Acidic residues" evidence="16">
    <location>
        <begin position="617"/>
        <end position="626"/>
    </location>
</feature>